<protein>
    <submittedName>
        <fullName evidence="1">Uncharacterized protein</fullName>
    </submittedName>
</protein>
<comment type="caution">
    <text evidence="1">The sequence shown here is derived from an EMBL/GenBank/DDBJ whole genome shotgun (WGS) entry which is preliminary data.</text>
</comment>
<gene>
    <name evidence="1" type="ORF">M0R45_030079</name>
</gene>
<evidence type="ECO:0000313" key="2">
    <source>
        <dbReference type="Proteomes" id="UP001457282"/>
    </source>
</evidence>
<reference evidence="1 2" key="1">
    <citation type="journal article" date="2023" name="G3 (Bethesda)">
        <title>A chromosome-length genome assembly and annotation of blackberry (Rubus argutus, cv. 'Hillquist').</title>
        <authorList>
            <person name="Bruna T."/>
            <person name="Aryal R."/>
            <person name="Dudchenko O."/>
            <person name="Sargent D.J."/>
            <person name="Mead D."/>
            <person name="Buti M."/>
            <person name="Cavallini A."/>
            <person name="Hytonen T."/>
            <person name="Andres J."/>
            <person name="Pham M."/>
            <person name="Weisz D."/>
            <person name="Mascagni F."/>
            <person name="Usai G."/>
            <person name="Natali L."/>
            <person name="Bassil N."/>
            <person name="Fernandez G.E."/>
            <person name="Lomsadze A."/>
            <person name="Armour M."/>
            <person name="Olukolu B."/>
            <person name="Poorten T."/>
            <person name="Britton C."/>
            <person name="Davik J."/>
            <person name="Ashrafi H."/>
            <person name="Aiden E.L."/>
            <person name="Borodovsky M."/>
            <person name="Worthington M."/>
        </authorList>
    </citation>
    <scope>NUCLEOTIDE SEQUENCE [LARGE SCALE GENOMIC DNA]</scope>
    <source>
        <strain evidence="1">PI 553951</strain>
    </source>
</reference>
<organism evidence="1 2">
    <name type="scientific">Rubus argutus</name>
    <name type="common">Southern blackberry</name>
    <dbReference type="NCBI Taxonomy" id="59490"/>
    <lineage>
        <taxon>Eukaryota</taxon>
        <taxon>Viridiplantae</taxon>
        <taxon>Streptophyta</taxon>
        <taxon>Embryophyta</taxon>
        <taxon>Tracheophyta</taxon>
        <taxon>Spermatophyta</taxon>
        <taxon>Magnoliopsida</taxon>
        <taxon>eudicotyledons</taxon>
        <taxon>Gunneridae</taxon>
        <taxon>Pentapetalae</taxon>
        <taxon>rosids</taxon>
        <taxon>fabids</taxon>
        <taxon>Rosales</taxon>
        <taxon>Rosaceae</taxon>
        <taxon>Rosoideae</taxon>
        <taxon>Rosoideae incertae sedis</taxon>
        <taxon>Rubus</taxon>
    </lineage>
</organism>
<accession>A0AAW1WC60</accession>
<dbReference type="EMBL" id="JBEDUW010000006">
    <property type="protein sequence ID" value="KAK9921574.1"/>
    <property type="molecule type" value="Genomic_DNA"/>
</dbReference>
<sequence>MAAATVPSPAVEPVEPHHDVKLFNRWSFDDILVSGFYAFVDSVLLSDESDENFILLAGLPFFNLCIEMY</sequence>
<dbReference type="Proteomes" id="UP001457282">
    <property type="component" value="Unassembled WGS sequence"/>
</dbReference>
<keyword evidence="2" id="KW-1185">Reference proteome</keyword>
<name>A0AAW1WC60_RUBAR</name>
<dbReference type="AlphaFoldDB" id="A0AAW1WC60"/>
<evidence type="ECO:0000313" key="1">
    <source>
        <dbReference type="EMBL" id="KAK9921574.1"/>
    </source>
</evidence>
<proteinExistence type="predicted"/>